<dbReference type="GO" id="GO:0016020">
    <property type="term" value="C:membrane"/>
    <property type="evidence" value="ECO:0007669"/>
    <property type="project" value="GOC"/>
</dbReference>
<dbReference type="InterPro" id="IPR029052">
    <property type="entry name" value="Metallo-depent_PP-like"/>
</dbReference>
<dbReference type="OrthoDB" id="5977743at2759"/>
<feature type="transmembrane region" description="Helical" evidence="3">
    <location>
        <begin position="566"/>
        <end position="584"/>
    </location>
</feature>
<evidence type="ECO:0000256" key="1">
    <source>
        <dbReference type="ARBA" id="ARBA00023136"/>
    </source>
</evidence>
<proteinExistence type="predicted"/>
<dbReference type="RefSeq" id="XP_005842354.1">
    <property type="nucleotide sequence ID" value="XM_005842297.1"/>
</dbReference>
<gene>
    <name evidence="5" type="ORF">GUITHDRAFT_160449</name>
</gene>
<dbReference type="PaxDb" id="55529-EKX55374"/>
<keyword evidence="3" id="KW-0812">Transmembrane</keyword>
<dbReference type="EnsemblProtists" id="EKX55374">
    <property type="protein sequence ID" value="EKX55374"/>
    <property type="gene ID" value="GUITHDRAFT_160449"/>
</dbReference>
<dbReference type="PANTHER" id="PTHR13315">
    <property type="entry name" value="METALLO PHOSPHOESTERASE RELATED"/>
    <property type="match status" value="1"/>
</dbReference>
<dbReference type="InterPro" id="IPR033308">
    <property type="entry name" value="PGAP5/Cdc1/Ted1"/>
</dbReference>
<evidence type="ECO:0000313" key="5">
    <source>
        <dbReference type="EMBL" id="EKX55374.1"/>
    </source>
</evidence>
<feature type="region of interest" description="Disordered" evidence="2">
    <location>
        <begin position="162"/>
        <end position="181"/>
    </location>
</feature>
<dbReference type="SUPFAM" id="SSF56300">
    <property type="entry name" value="Metallo-dependent phosphatases"/>
    <property type="match status" value="1"/>
</dbReference>
<dbReference type="Gene3D" id="3.60.21.10">
    <property type="match status" value="1"/>
</dbReference>
<dbReference type="GeneID" id="17312086"/>
<keyword evidence="1 3" id="KW-0472">Membrane</keyword>
<dbReference type="PANTHER" id="PTHR13315:SF4">
    <property type="entry name" value="METALLOPHOSPHOESTERASE, ISOFORM E"/>
    <property type="match status" value="1"/>
</dbReference>
<dbReference type="KEGG" id="gtt:GUITHDRAFT_160449"/>
<evidence type="ECO:0000259" key="4">
    <source>
        <dbReference type="Pfam" id="PF07749"/>
    </source>
</evidence>
<dbReference type="GO" id="GO:0006506">
    <property type="term" value="P:GPI anchor biosynthetic process"/>
    <property type="evidence" value="ECO:0007669"/>
    <property type="project" value="InterPro"/>
</dbReference>
<dbReference type="SUPFAM" id="SSF47933">
    <property type="entry name" value="ERP29 C domain-like"/>
    <property type="match status" value="1"/>
</dbReference>
<feature type="domain" description="Endoplasmic reticulum resident protein 29 C-terminal" evidence="4">
    <location>
        <begin position="373"/>
        <end position="459"/>
    </location>
</feature>
<protein>
    <recommendedName>
        <fullName evidence="4">Endoplasmic reticulum resident protein 29 C-terminal domain-containing protein</fullName>
    </recommendedName>
</protein>
<dbReference type="HOGENOM" id="CLU_428625_0_0_1"/>
<feature type="transmembrane region" description="Helical" evidence="3">
    <location>
        <begin position="618"/>
        <end position="638"/>
    </location>
</feature>
<evidence type="ECO:0000256" key="2">
    <source>
        <dbReference type="SAM" id="MobiDB-lite"/>
    </source>
</evidence>
<sequence>MSGRWTWSVAMGGILIGLDAMVWLVSGLTCSWTRMSSKFSTIVAIADPQLTDKTSYSFASLPLVLPMLEFICDAYIARVGFMVRRLSPQTILFLGDLVDGGYRSNEEDFESGLKRLERILYPPKGSSVLHAVGNHDIGSRCTPCCEAADFFKASATASAQRVPRDSSDEYQDFRSTQPSSSTTSRLCFFAAPSDFKGEGPQVVTIDAPSLGGYVDPFIYRTLMDRRDKTSKFVASLRYKDSEARNAQQGYVECEEEGEARQAESAVGGRLQGKACRAGKRTDIHRLCSPRILMTHIPLWRATSSDCGRMRNPRKPFMNFLIRSTYQTMLHPQVTSMILDSVRPSLVLSGDDHDHCTVAHVREASDVPPTCSASELRSLAATFLESERKEGILAQAHQILSQIPHKFPQVLYLEVMQRVLELGGDFVRQELRRVEASLAAEEEGEHSEMLEAMRNALLAFLVRSSDEPTCSARPHKSASPSTGTPEHTLGTVSLLQGNYFPSFALIRVDQEEAARHVETCLRSNGGEHSEDGGGEAGSVFEYRSVRPLPFGSRSELLLSVCWLPPQLLLYVLYGMLAACWSAAILREEMVKGSEETGKEKSLRLFAVILQWCKRSAASVLFLLFTFLTWNFISFSFAVAF</sequence>
<dbReference type="EMBL" id="JH992965">
    <property type="protein sequence ID" value="EKX55374.1"/>
    <property type="molecule type" value="Genomic_DNA"/>
</dbReference>
<accession>L1K459</accession>
<dbReference type="GO" id="GO:0005783">
    <property type="term" value="C:endoplasmic reticulum"/>
    <property type="evidence" value="ECO:0007669"/>
    <property type="project" value="InterPro"/>
</dbReference>
<reference evidence="7" key="2">
    <citation type="submission" date="2012-11" db="EMBL/GenBank/DDBJ databases">
        <authorList>
            <person name="Kuo A."/>
            <person name="Curtis B.A."/>
            <person name="Tanifuji G."/>
            <person name="Burki F."/>
            <person name="Gruber A."/>
            <person name="Irimia M."/>
            <person name="Maruyama S."/>
            <person name="Arias M.C."/>
            <person name="Ball S.G."/>
            <person name="Gile G.H."/>
            <person name="Hirakawa Y."/>
            <person name="Hopkins J.F."/>
            <person name="Rensing S.A."/>
            <person name="Schmutz J."/>
            <person name="Symeonidi A."/>
            <person name="Elias M."/>
            <person name="Eveleigh R.J."/>
            <person name="Herman E.K."/>
            <person name="Klute M.J."/>
            <person name="Nakayama T."/>
            <person name="Obornik M."/>
            <person name="Reyes-Prieto A."/>
            <person name="Armbrust E.V."/>
            <person name="Aves S.J."/>
            <person name="Beiko R.G."/>
            <person name="Coutinho P."/>
            <person name="Dacks J.B."/>
            <person name="Durnford D.G."/>
            <person name="Fast N.M."/>
            <person name="Green B.R."/>
            <person name="Grisdale C."/>
            <person name="Hempe F."/>
            <person name="Henrissat B."/>
            <person name="Hoppner M.P."/>
            <person name="Ishida K.-I."/>
            <person name="Kim E."/>
            <person name="Koreny L."/>
            <person name="Kroth P.G."/>
            <person name="Liu Y."/>
            <person name="Malik S.-B."/>
            <person name="Maier U.G."/>
            <person name="McRose D."/>
            <person name="Mock T."/>
            <person name="Neilson J.A."/>
            <person name="Onodera N.T."/>
            <person name="Poole A.M."/>
            <person name="Pritham E.J."/>
            <person name="Richards T.A."/>
            <person name="Rocap G."/>
            <person name="Roy S.W."/>
            <person name="Sarai C."/>
            <person name="Schaack S."/>
            <person name="Shirato S."/>
            <person name="Slamovits C.H."/>
            <person name="Spencer D.F."/>
            <person name="Suzuki S."/>
            <person name="Worden A.Z."/>
            <person name="Zauner S."/>
            <person name="Barry K."/>
            <person name="Bell C."/>
            <person name="Bharti A.K."/>
            <person name="Crow J.A."/>
            <person name="Grimwood J."/>
            <person name="Kramer R."/>
            <person name="Lindquist E."/>
            <person name="Lucas S."/>
            <person name="Salamov A."/>
            <person name="McFadden G.I."/>
            <person name="Lane C.E."/>
            <person name="Keeling P.J."/>
            <person name="Gray M.W."/>
            <person name="Grigoriev I.V."/>
            <person name="Archibald J.M."/>
        </authorList>
    </citation>
    <scope>NUCLEOTIDE SEQUENCE</scope>
    <source>
        <strain evidence="7">CCMP2712</strain>
    </source>
</reference>
<dbReference type="Pfam" id="PF07749">
    <property type="entry name" value="ERp29"/>
    <property type="match status" value="1"/>
</dbReference>
<name>L1K459_GUITC</name>
<dbReference type="InterPro" id="IPR036356">
    <property type="entry name" value="ERp29_C_sf"/>
</dbReference>
<keyword evidence="7" id="KW-1185">Reference proteome</keyword>
<evidence type="ECO:0000256" key="3">
    <source>
        <dbReference type="SAM" id="Phobius"/>
    </source>
</evidence>
<dbReference type="STRING" id="905079.L1K459"/>
<dbReference type="AlphaFoldDB" id="L1K459"/>
<reference evidence="6" key="3">
    <citation type="submission" date="2016-03" db="UniProtKB">
        <authorList>
            <consortium name="EnsemblProtists"/>
        </authorList>
    </citation>
    <scope>IDENTIFICATION</scope>
</reference>
<keyword evidence="3" id="KW-1133">Transmembrane helix</keyword>
<dbReference type="Proteomes" id="UP000011087">
    <property type="component" value="Unassembled WGS sequence"/>
</dbReference>
<organism evidence="5">
    <name type="scientific">Guillardia theta (strain CCMP2712)</name>
    <name type="common">Cryptophyte</name>
    <dbReference type="NCBI Taxonomy" id="905079"/>
    <lineage>
        <taxon>Eukaryota</taxon>
        <taxon>Cryptophyceae</taxon>
        <taxon>Pyrenomonadales</taxon>
        <taxon>Geminigeraceae</taxon>
        <taxon>Guillardia</taxon>
    </lineage>
</organism>
<reference evidence="5 7" key="1">
    <citation type="journal article" date="2012" name="Nature">
        <title>Algal genomes reveal evolutionary mosaicism and the fate of nucleomorphs.</title>
        <authorList>
            <consortium name="DOE Joint Genome Institute"/>
            <person name="Curtis B.A."/>
            <person name="Tanifuji G."/>
            <person name="Burki F."/>
            <person name="Gruber A."/>
            <person name="Irimia M."/>
            <person name="Maruyama S."/>
            <person name="Arias M.C."/>
            <person name="Ball S.G."/>
            <person name="Gile G.H."/>
            <person name="Hirakawa Y."/>
            <person name="Hopkins J.F."/>
            <person name="Kuo A."/>
            <person name="Rensing S.A."/>
            <person name="Schmutz J."/>
            <person name="Symeonidi A."/>
            <person name="Elias M."/>
            <person name="Eveleigh R.J."/>
            <person name="Herman E.K."/>
            <person name="Klute M.J."/>
            <person name="Nakayama T."/>
            <person name="Obornik M."/>
            <person name="Reyes-Prieto A."/>
            <person name="Armbrust E.V."/>
            <person name="Aves S.J."/>
            <person name="Beiko R.G."/>
            <person name="Coutinho P."/>
            <person name="Dacks J.B."/>
            <person name="Durnford D.G."/>
            <person name="Fast N.M."/>
            <person name="Green B.R."/>
            <person name="Grisdale C.J."/>
            <person name="Hempel F."/>
            <person name="Henrissat B."/>
            <person name="Hoppner M.P."/>
            <person name="Ishida K."/>
            <person name="Kim E."/>
            <person name="Koreny L."/>
            <person name="Kroth P.G."/>
            <person name="Liu Y."/>
            <person name="Malik S.B."/>
            <person name="Maier U.G."/>
            <person name="McRose D."/>
            <person name="Mock T."/>
            <person name="Neilson J.A."/>
            <person name="Onodera N.T."/>
            <person name="Poole A.M."/>
            <person name="Pritham E.J."/>
            <person name="Richards T.A."/>
            <person name="Rocap G."/>
            <person name="Roy S.W."/>
            <person name="Sarai C."/>
            <person name="Schaack S."/>
            <person name="Shirato S."/>
            <person name="Slamovits C.H."/>
            <person name="Spencer D.F."/>
            <person name="Suzuki S."/>
            <person name="Worden A.Z."/>
            <person name="Zauner S."/>
            <person name="Barry K."/>
            <person name="Bell C."/>
            <person name="Bharti A.K."/>
            <person name="Crow J.A."/>
            <person name="Grimwood J."/>
            <person name="Kramer R."/>
            <person name="Lindquist E."/>
            <person name="Lucas S."/>
            <person name="Salamov A."/>
            <person name="McFadden G.I."/>
            <person name="Lane C.E."/>
            <person name="Keeling P.J."/>
            <person name="Gray M.W."/>
            <person name="Grigoriev I.V."/>
            <person name="Archibald J.M."/>
        </authorList>
    </citation>
    <scope>NUCLEOTIDE SEQUENCE</scope>
    <source>
        <strain evidence="5 7">CCMP2712</strain>
    </source>
</reference>
<evidence type="ECO:0000313" key="6">
    <source>
        <dbReference type="EnsemblProtists" id="EKX55374"/>
    </source>
</evidence>
<evidence type="ECO:0000313" key="7">
    <source>
        <dbReference type="Proteomes" id="UP000011087"/>
    </source>
</evidence>
<dbReference type="Gene3D" id="1.20.1150.12">
    <property type="entry name" value="Endoplasmic reticulum resident protein 29, C-terminal domain"/>
    <property type="match status" value="1"/>
</dbReference>
<dbReference type="eggNOG" id="KOG3662">
    <property type="taxonomic scope" value="Eukaryota"/>
</dbReference>
<dbReference type="InterPro" id="IPR011679">
    <property type="entry name" value="ERp29_C"/>
</dbReference>